<evidence type="ECO:0000256" key="5">
    <source>
        <dbReference type="ARBA" id="ARBA00023274"/>
    </source>
</evidence>
<comment type="similarity">
    <text evidence="1 7 8">Belongs to the universal ribosomal protein uL22 family.</text>
</comment>
<dbReference type="GO" id="GO:0003735">
    <property type="term" value="F:structural constituent of ribosome"/>
    <property type="evidence" value="ECO:0007669"/>
    <property type="project" value="InterPro"/>
</dbReference>
<dbReference type="PANTHER" id="PTHR13501">
    <property type="entry name" value="CHLOROPLAST 50S RIBOSOMAL PROTEIN L22-RELATED"/>
    <property type="match status" value="1"/>
</dbReference>
<dbReference type="NCBIfam" id="TIGR01044">
    <property type="entry name" value="rplV_bact"/>
    <property type="match status" value="1"/>
</dbReference>
<dbReference type="PANTHER" id="PTHR13501:SF8">
    <property type="entry name" value="LARGE RIBOSOMAL SUBUNIT PROTEIN UL22M"/>
    <property type="match status" value="1"/>
</dbReference>
<dbReference type="InterPro" id="IPR005727">
    <property type="entry name" value="Ribosomal_uL22_bac/chlpt-type"/>
</dbReference>
<dbReference type="GO" id="GO:0019843">
    <property type="term" value="F:rRNA binding"/>
    <property type="evidence" value="ECO:0007669"/>
    <property type="project" value="UniProtKB-UniRule"/>
</dbReference>
<dbReference type="InterPro" id="IPR001063">
    <property type="entry name" value="Ribosomal_uL22"/>
</dbReference>
<evidence type="ECO:0000313" key="12">
    <source>
        <dbReference type="Proteomes" id="UP000177230"/>
    </source>
</evidence>
<keyword evidence="2 7" id="KW-0699">rRNA-binding</keyword>
<comment type="caution">
    <text evidence="11">The sequence shown here is derived from an EMBL/GenBank/DDBJ whole genome shotgun (WGS) entry which is preliminary data.</text>
</comment>
<evidence type="ECO:0000256" key="4">
    <source>
        <dbReference type="ARBA" id="ARBA00022980"/>
    </source>
</evidence>
<dbReference type="InterPro" id="IPR047867">
    <property type="entry name" value="Ribosomal_uL22_bac/org-type"/>
</dbReference>
<evidence type="ECO:0000256" key="9">
    <source>
        <dbReference type="RuleBase" id="RU004006"/>
    </source>
</evidence>
<dbReference type="EMBL" id="MFFM01000005">
    <property type="protein sequence ID" value="OGF14247.1"/>
    <property type="molecule type" value="Genomic_DNA"/>
</dbReference>
<dbReference type="GO" id="GO:0006412">
    <property type="term" value="P:translation"/>
    <property type="evidence" value="ECO:0007669"/>
    <property type="project" value="UniProtKB-UniRule"/>
</dbReference>
<sequence>MEALSRKRHIRVTPRKMRAVADLIRGKKCNEALSILKFVPKSGSPHLAKAVKSAVASAVETAGNAKADPDTLRISEIRVDEGIIMKRFRPRARGRADRRLKRTSNLLVRVSDQAK</sequence>
<protein>
    <recommendedName>
        <fullName evidence="6 7">Large ribosomal subunit protein uL22</fullName>
    </recommendedName>
</protein>
<dbReference type="Proteomes" id="UP000177230">
    <property type="component" value="Unassembled WGS sequence"/>
</dbReference>
<evidence type="ECO:0000256" key="10">
    <source>
        <dbReference type="RuleBase" id="RU004008"/>
    </source>
</evidence>
<gene>
    <name evidence="7" type="primary">rplV</name>
    <name evidence="11" type="ORF">A2024_08290</name>
</gene>
<comment type="function">
    <text evidence="7">The globular domain of the protein is located near the polypeptide exit tunnel on the outside of the subunit, while an extended beta-hairpin is found that lines the wall of the exit tunnel in the center of the 70S ribosome.</text>
</comment>
<evidence type="ECO:0000256" key="7">
    <source>
        <dbReference type="HAMAP-Rule" id="MF_01331"/>
    </source>
</evidence>
<evidence type="ECO:0000256" key="8">
    <source>
        <dbReference type="RuleBase" id="RU004005"/>
    </source>
</evidence>
<comment type="subunit">
    <text evidence="7 9">Part of the 50S ribosomal subunit.</text>
</comment>
<dbReference type="SUPFAM" id="SSF54843">
    <property type="entry name" value="Ribosomal protein L22"/>
    <property type="match status" value="1"/>
</dbReference>
<dbReference type="GO" id="GO:0022625">
    <property type="term" value="C:cytosolic large ribosomal subunit"/>
    <property type="evidence" value="ECO:0007669"/>
    <property type="project" value="TreeGrafter"/>
</dbReference>
<keyword evidence="5 7" id="KW-0687">Ribonucleoprotein</keyword>
<keyword evidence="4 7" id="KW-0689">Ribosomal protein</keyword>
<dbReference type="PROSITE" id="PS00464">
    <property type="entry name" value="RIBOSOMAL_L22"/>
    <property type="match status" value="1"/>
</dbReference>
<dbReference type="HAMAP" id="MF_01331_B">
    <property type="entry name" value="Ribosomal_uL22_B"/>
    <property type="match status" value="1"/>
</dbReference>
<reference evidence="11 12" key="1">
    <citation type="journal article" date="2016" name="Nat. Commun.">
        <title>Thousands of microbial genomes shed light on interconnected biogeochemical processes in an aquifer system.</title>
        <authorList>
            <person name="Anantharaman K."/>
            <person name="Brown C.T."/>
            <person name="Hug L.A."/>
            <person name="Sharon I."/>
            <person name="Castelle C.J."/>
            <person name="Probst A.J."/>
            <person name="Thomas B.C."/>
            <person name="Singh A."/>
            <person name="Wilkins M.J."/>
            <person name="Karaoz U."/>
            <person name="Brodie E.L."/>
            <person name="Williams K.H."/>
            <person name="Hubbard S.S."/>
            <person name="Banfield J.F."/>
        </authorList>
    </citation>
    <scope>NUCLEOTIDE SEQUENCE [LARGE SCALE GENOMIC DNA]</scope>
</reference>
<accession>A0A1F5RIB7</accession>
<evidence type="ECO:0000256" key="2">
    <source>
        <dbReference type="ARBA" id="ARBA00022730"/>
    </source>
</evidence>
<evidence type="ECO:0000256" key="3">
    <source>
        <dbReference type="ARBA" id="ARBA00022884"/>
    </source>
</evidence>
<proteinExistence type="inferred from homology"/>
<comment type="function">
    <text evidence="7 10">This protein binds specifically to 23S rRNA; its binding is stimulated by other ribosomal proteins, e.g., L4, L17, and L20. It is important during the early stages of 50S assembly. It makes multiple contacts with different domains of the 23S rRNA in the assembled 50S subunit and ribosome.</text>
</comment>
<name>A0A1F5RIB7_9BACT</name>
<keyword evidence="3 7" id="KW-0694">RNA-binding</keyword>
<evidence type="ECO:0000313" key="11">
    <source>
        <dbReference type="EMBL" id="OGF14247.1"/>
    </source>
</evidence>
<dbReference type="AlphaFoldDB" id="A0A1F5RIB7"/>
<dbReference type="InterPro" id="IPR018260">
    <property type="entry name" value="Ribosomal_uL22_CS"/>
</dbReference>
<dbReference type="InterPro" id="IPR036394">
    <property type="entry name" value="Ribosomal_uL22_sf"/>
</dbReference>
<organism evidence="11 12">
    <name type="scientific">Candidatus Edwardsbacteria bacterium GWF2_54_11</name>
    <dbReference type="NCBI Taxonomy" id="1817851"/>
    <lineage>
        <taxon>Bacteria</taxon>
        <taxon>Candidatus Edwardsiibacteriota</taxon>
    </lineage>
</organism>
<evidence type="ECO:0000256" key="1">
    <source>
        <dbReference type="ARBA" id="ARBA00009451"/>
    </source>
</evidence>
<dbReference type="CDD" id="cd00336">
    <property type="entry name" value="Ribosomal_L22"/>
    <property type="match status" value="1"/>
</dbReference>
<dbReference type="Pfam" id="PF00237">
    <property type="entry name" value="Ribosomal_L22"/>
    <property type="match status" value="1"/>
</dbReference>
<dbReference type="Gene3D" id="3.90.470.10">
    <property type="entry name" value="Ribosomal protein L22/L17"/>
    <property type="match status" value="1"/>
</dbReference>
<evidence type="ECO:0000256" key="6">
    <source>
        <dbReference type="ARBA" id="ARBA00035207"/>
    </source>
</evidence>